<dbReference type="VEuPathDB" id="FungiDB:Bcin08g01050"/>
<proteinExistence type="predicted"/>
<reference evidence="3 4" key="3">
    <citation type="journal article" date="2017" name="Mol. Plant Pathol.">
        <title>A gapless genome sequence of the fungus Botrytis cinerea.</title>
        <authorList>
            <person name="Van Kan J.A."/>
            <person name="Stassen J.H."/>
            <person name="Mosbach A."/>
            <person name="Van Der Lee T.A."/>
            <person name="Faino L."/>
            <person name="Farmer A.D."/>
            <person name="Papasotiriou D.G."/>
            <person name="Zhou S."/>
            <person name="Seidl M.F."/>
            <person name="Cottam E."/>
            <person name="Edel D."/>
            <person name="Hahn M."/>
            <person name="Schwartz D.C."/>
            <person name="Dietrich R.A."/>
            <person name="Widdison S."/>
            <person name="Scalliet G."/>
        </authorList>
    </citation>
    <scope>NUCLEOTIDE SEQUENCE [LARGE SCALE GENOMIC DNA]</scope>
    <source>
        <strain evidence="3 4">B05.10</strain>
    </source>
</reference>
<protein>
    <recommendedName>
        <fullName evidence="2">Heterokaryon incompatibility domain-containing protein</fullName>
    </recommendedName>
</protein>
<dbReference type="Proteomes" id="UP000001798">
    <property type="component" value="Chromosome 8"/>
</dbReference>
<feature type="region of interest" description="Disordered" evidence="1">
    <location>
        <begin position="1"/>
        <end position="20"/>
    </location>
</feature>
<dbReference type="AlphaFoldDB" id="A0A384JP38"/>
<dbReference type="InterPro" id="IPR010730">
    <property type="entry name" value="HET"/>
</dbReference>
<evidence type="ECO:0000259" key="2">
    <source>
        <dbReference type="Pfam" id="PF06985"/>
    </source>
</evidence>
<dbReference type="Pfam" id="PF06985">
    <property type="entry name" value="HET"/>
    <property type="match status" value="1"/>
</dbReference>
<dbReference type="RefSeq" id="XP_024550155.1">
    <property type="nucleotide sequence ID" value="XM_024694366.1"/>
</dbReference>
<organism evidence="3 4">
    <name type="scientific">Botryotinia fuckeliana (strain B05.10)</name>
    <name type="common">Noble rot fungus</name>
    <name type="synonym">Botrytis cinerea</name>
    <dbReference type="NCBI Taxonomy" id="332648"/>
    <lineage>
        <taxon>Eukaryota</taxon>
        <taxon>Fungi</taxon>
        <taxon>Dikarya</taxon>
        <taxon>Ascomycota</taxon>
        <taxon>Pezizomycotina</taxon>
        <taxon>Leotiomycetes</taxon>
        <taxon>Helotiales</taxon>
        <taxon>Sclerotiniaceae</taxon>
        <taxon>Botrytis</taxon>
    </lineage>
</organism>
<dbReference type="GeneID" id="5429243"/>
<evidence type="ECO:0000256" key="1">
    <source>
        <dbReference type="SAM" id="MobiDB-lite"/>
    </source>
</evidence>
<gene>
    <name evidence="3" type="ORF">BCIN_08g01050</name>
</gene>
<dbReference type="PANTHER" id="PTHR33112:SF8">
    <property type="entry name" value="HETEROKARYON INCOMPATIBILITY DOMAIN-CONTAINING PROTEIN"/>
    <property type="match status" value="1"/>
</dbReference>
<evidence type="ECO:0000313" key="3">
    <source>
        <dbReference type="EMBL" id="ATZ52358.1"/>
    </source>
</evidence>
<dbReference type="KEGG" id="bfu:BCIN_08g01050"/>
<feature type="domain" description="Heterokaryon incompatibility" evidence="2">
    <location>
        <begin position="281"/>
        <end position="424"/>
    </location>
</feature>
<name>A0A384JP38_BOTFB</name>
<dbReference type="PANTHER" id="PTHR33112">
    <property type="entry name" value="DOMAIN PROTEIN, PUTATIVE-RELATED"/>
    <property type="match status" value="1"/>
</dbReference>
<sequence length="752" mass="85312">MDSQDEAGVRKDNDTIENSIDPLVEDSATHVCRCGNPGHTNLLQWIEKPEIPTYWGLLESDSLDMEQIDREVKKAQETILVVDEYCSSCRKFLEALPDILINQPPTKYNSINRPHFQNMAEFGAALREKCRLCRLLDQAHTAKSPFKARNINVYDFHKIENRFRCLGKPTTICMTIKSVTYDDGIWISLNSPGEFKGGHNLLGHLSITHSKFSVLKSTPAPESDRISAQLQIANQWLAECLTSHVHCCQNPTEFLPSRLIYVDGKVARLVITSTLGHRPKYATLSHCWGAIPHLMLKTTSIDSMMIKIPEDDLTKTFQDAIRISRALGIEYIWIDSLCIIQDSSSDWQAEAVLMQSVYSKSEINIAATGAADGRQGCFLQPQDYIAKVHVRNLNPLSEKSWDISNLSDWLNYMPLTRRAWALQERLLSTRTLHFSEGEMVWECKTGGARENFPQIVEQKQEKTSLAHIWDDIVRKYTIANLTNKRDKLIAIGGIARAVQLESGDRYLAGLWEKDIEVQLLWRKGEKSAKSDFYRAPSWSWASIDGRVDSGPRGLRVYGGRIDVHVISAFVTPLVEESPFGEVRAGNLRISCKALLSGNIHKVVNSPYSLFPNRNRSFNLSNGKEILSKYEVYLDSEIDEKKVVLVLVHDSGPASENQEHDGTSLTGLVLQRSGVRKGEFLRVGLWSVRDYRGWSRVGTGEYMRDGTRETYDNRINNLFELFETNETETAISDYAEILTEPKYPNERYIIDIV</sequence>
<dbReference type="EMBL" id="CP009812">
    <property type="protein sequence ID" value="ATZ52358.1"/>
    <property type="molecule type" value="Genomic_DNA"/>
</dbReference>
<keyword evidence="4" id="KW-1185">Reference proteome</keyword>
<reference evidence="3 4" key="2">
    <citation type="journal article" date="2012" name="Eukaryot. Cell">
        <title>Genome update of Botrytis cinerea strains B05.10 and T4.</title>
        <authorList>
            <person name="Staats M."/>
            <person name="van Kan J.A."/>
        </authorList>
    </citation>
    <scope>NUCLEOTIDE SEQUENCE [LARGE SCALE GENOMIC DNA]</scope>
    <source>
        <strain evidence="3 4">B05.10</strain>
    </source>
</reference>
<dbReference type="OrthoDB" id="3486565at2759"/>
<evidence type="ECO:0000313" key="4">
    <source>
        <dbReference type="Proteomes" id="UP000001798"/>
    </source>
</evidence>
<accession>A0A384JP38</accession>
<reference evidence="3 4" key="1">
    <citation type="journal article" date="2011" name="PLoS Genet.">
        <title>Genomic analysis of the necrotrophic fungal pathogens Sclerotinia sclerotiorum and Botrytis cinerea.</title>
        <authorList>
            <person name="Amselem J."/>
            <person name="Cuomo C.A."/>
            <person name="van Kan J.A."/>
            <person name="Viaud M."/>
            <person name="Benito E.P."/>
            <person name="Couloux A."/>
            <person name="Coutinho P.M."/>
            <person name="de Vries R.P."/>
            <person name="Dyer P.S."/>
            <person name="Fillinger S."/>
            <person name="Fournier E."/>
            <person name="Gout L."/>
            <person name="Hahn M."/>
            <person name="Kohn L."/>
            <person name="Lapalu N."/>
            <person name="Plummer K.M."/>
            <person name="Pradier J.M."/>
            <person name="Quevillon E."/>
            <person name="Sharon A."/>
            <person name="Simon A."/>
            <person name="ten Have A."/>
            <person name="Tudzynski B."/>
            <person name="Tudzynski P."/>
            <person name="Wincker P."/>
            <person name="Andrew M."/>
            <person name="Anthouard V."/>
            <person name="Beever R.E."/>
            <person name="Beffa R."/>
            <person name="Benoit I."/>
            <person name="Bouzid O."/>
            <person name="Brault B."/>
            <person name="Chen Z."/>
            <person name="Choquer M."/>
            <person name="Collemare J."/>
            <person name="Cotton P."/>
            <person name="Danchin E.G."/>
            <person name="Da Silva C."/>
            <person name="Gautier A."/>
            <person name="Giraud C."/>
            <person name="Giraud T."/>
            <person name="Gonzalez C."/>
            <person name="Grossetete S."/>
            <person name="Guldener U."/>
            <person name="Henrissat B."/>
            <person name="Howlett B.J."/>
            <person name="Kodira C."/>
            <person name="Kretschmer M."/>
            <person name="Lappartient A."/>
            <person name="Leroch M."/>
            <person name="Levis C."/>
            <person name="Mauceli E."/>
            <person name="Neuveglise C."/>
            <person name="Oeser B."/>
            <person name="Pearson M."/>
            <person name="Poulain J."/>
            <person name="Poussereau N."/>
            <person name="Quesneville H."/>
            <person name="Rascle C."/>
            <person name="Schumacher J."/>
            <person name="Segurens B."/>
            <person name="Sexton A."/>
            <person name="Silva E."/>
            <person name="Sirven C."/>
            <person name="Soanes D.M."/>
            <person name="Talbot N.J."/>
            <person name="Templeton M."/>
            <person name="Yandava C."/>
            <person name="Yarden O."/>
            <person name="Zeng Q."/>
            <person name="Rollins J.A."/>
            <person name="Lebrun M.H."/>
            <person name="Dickman M."/>
        </authorList>
    </citation>
    <scope>NUCLEOTIDE SEQUENCE [LARGE SCALE GENOMIC DNA]</scope>
    <source>
        <strain evidence="3 4">B05.10</strain>
    </source>
</reference>